<evidence type="ECO:0000313" key="1">
    <source>
        <dbReference type="EMBL" id="GFU54797.1"/>
    </source>
</evidence>
<name>A0A8X6R7L3_NEPPI</name>
<keyword evidence="2" id="KW-1185">Reference proteome</keyword>
<protein>
    <submittedName>
        <fullName evidence="1">General transcription factor II-I repeat domain-containing protein 2A</fullName>
    </submittedName>
</protein>
<dbReference type="PANTHER" id="PTHR45913:SF9">
    <property type="entry name" value="GENERAL TRANSCRIPTION FACTOR II-I REPEAT DOMAIN-CONTAINING PROTEIN 2-LIKE-RELATED"/>
    <property type="match status" value="1"/>
</dbReference>
<dbReference type="OrthoDB" id="1101576at2759"/>
<dbReference type="AlphaFoldDB" id="A0A8X6R7L3"/>
<sequence length="149" mass="17173">MRSLKGTTTGCDIFREFQDGLQTLEVPITNIFNITTDGVSNMTGNKSEFLGPFNQNYPGNNVVFLHCVMHQDALSKSSLNMKPVLDAVLKFLNTLQSRGFTRRQFPDFLQSVQFEYSDALYYMKVRWLGPGCVFERVWQLKNDIVSFFY</sequence>
<dbReference type="PANTHER" id="PTHR45913">
    <property type="entry name" value="EPM2A-INTERACTING PROTEIN 1"/>
    <property type="match status" value="1"/>
</dbReference>
<accession>A0A8X6R7L3</accession>
<comment type="caution">
    <text evidence="1">The sequence shown here is derived from an EMBL/GenBank/DDBJ whole genome shotgun (WGS) entry which is preliminary data.</text>
</comment>
<proteinExistence type="predicted"/>
<organism evidence="1 2">
    <name type="scientific">Nephila pilipes</name>
    <name type="common">Giant wood spider</name>
    <name type="synonym">Nephila maculata</name>
    <dbReference type="NCBI Taxonomy" id="299642"/>
    <lineage>
        <taxon>Eukaryota</taxon>
        <taxon>Metazoa</taxon>
        <taxon>Ecdysozoa</taxon>
        <taxon>Arthropoda</taxon>
        <taxon>Chelicerata</taxon>
        <taxon>Arachnida</taxon>
        <taxon>Araneae</taxon>
        <taxon>Araneomorphae</taxon>
        <taxon>Entelegynae</taxon>
        <taxon>Araneoidea</taxon>
        <taxon>Nephilidae</taxon>
        <taxon>Nephila</taxon>
    </lineage>
</organism>
<dbReference type="Proteomes" id="UP000887013">
    <property type="component" value="Unassembled WGS sequence"/>
</dbReference>
<reference evidence="1" key="1">
    <citation type="submission" date="2020-08" db="EMBL/GenBank/DDBJ databases">
        <title>Multicomponent nature underlies the extraordinary mechanical properties of spider dragline silk.</title>
        <authorList>
            <person name="Kono N."/>
            <person name="Nakamura H."/>
            <person name="Mori M."/>
            <person name="Yoshida Y."/>
            <person name="Ohtoshi R."/>
            <person name="Malay A.D."/>
            <person name="Moran D.A.P."/>
            <person name="Tomita M."/>
            <person name="Numata K."/>
            <person name="Arakawa K."/>
        </authorList>
    </citation>
    <scope>NUCLEOTIDE SEQUENCE</scope>
</reference>
<dbReference type="EMBL" id="BMAW01039171">
    <property type="protein sequence ID" value="GFU54797.1"/>
    <property type="molecule type" value="Genomic_DNA"/>
</dbReference>
<evidence type="ECO:0000313" key="2">
    <source>
        <dbReference type="Proteomes" id="UP000887013"/>
    </source>
</evidence>
<gene>
    <name evidence="1" type="primary">GTF2IRD2_433</name>
    <name evidence="1" type="ORF">NPIL_669881</name>
</gene>